<dbReference type="Pfam" id="PF13193">
    <property type="entry name" value="AMP-binding_C"/>
    <property type="match status" value="1"/>
</dbReference>
<dbReference type="EMBL" id="CP036164">
    <property type="protein sequence ID" value="QBF46097.1"/>
    <property type="molecule type" value="Genomic_DNA"/>
</dbReference>
<dbReference type="InterPro" id="IPR050237">
    <property type="entry name" value="ATP-dep_AMP-bd_enzyme"/>
</dbReference>
<proteinExistence type="inferred from homology"/>
<dbReference type="KEGG" id="jli:EXU32_07400"/>
<protein>
    <submittedName>
        <fullName evidence="5">Long-chain fatty acid--CoA ligase</fullName>
    </submittedName>
</protein>
<dbReference type="Pfam" id="PF00501">
    <property type="entry name" value="AMP-binding"/>
    <property type="match status" value="1"/>
</dbReference>
<dbReference type="SUPFAM" id="SSF56801">
    <property type="entry name" value="Acetyl-CoA synthetase-like"/>
    <property type="match status" value="1"/>
</dbReference>
<evidence type="ECO:0000259" key="4">
    <source>
        <dbReference type="Pfam" id="PF13193"/>
    </source>
</evidence>
<comment type="similarity">
    <text evidence="1">Belongs to the ATP-dependent AMP-binding enzyme family.</text>
</comment>
<reference evidence="5 6" key="1">
    <citation type="submission" date="2019-02" db="EMBL/GenBank/DDBJ databases">
        <title>Genomic data mining of an Antarctic deep-sea actinobacterium, Janibacterlimosus P3-3-X1.</title>
        <authorList>
            <person name="Liao L."/>
            <person name="Chen B."/>
        </authorList>
    </citation>
    <scope>NUCLEOTIDE SEQUENCE [LARGE SCALE GENOMIC DNA]</scope>
    <source>
        <strain evidence="5 6">P3-3-X1</strain>
    </source>
</reference>
<feature type="domain" description="AMP-dependent synthetase/ligase" evidence="3">
    <location>
        <begin position="34"/>
        <end position="415"/>
    </location>
</feature>
<dbReference type="PROSITE" id="PS00455">
    <property type="entry name" value="AMP_BINDING"/>
    <property type="match status" value="1"/>
</dbReference>
<dbReference type="Gene3D" id="3.30.300.30">
    <property type="match status" value="1"/>
</dbReference>
<dbReference type="STRING" id="1216970.GCA_001570985_00170"/>
<dbReference type="RefSeq" id="WP_130629323.1">
    <property type="nucleotide sequence ID" value="NZ_CP036164.1"/>
</dbReference>
<evidence type="ECO:0000259" key="3">
    <source>
        <dbReference type="Pfam" id="PF00501"/>
    </source>
</evidence>
<dbReference type="OrthoDB" id="9803968at2"/>
<evidence type="ECO:0000256" key="1">
    <source>
        <dbReference type="ARBA" id="ARBA00006432"/>
    </source>
</evidence>
<keyword evidence="6" id="KW-1185">Reference proteome</keyword>
<keyword evidence="2 5" id="KW-0436">Ligase</keyword>
<dbReference type="FunFam" id="3.30.300.30:FF:000008">
    <property type="entry name" value="2,3-dihydroxybenzoate-AMP ligase"/>
    <property type="match status" value="1"/>
</dbReference>
<dbReference type="InterPro" id="IPR025110">
    <property type="entry name" value="AMP-bd_C"/>
</dbReference>
<dbReference type="PANTHER" id="PTHR43767:SF1">
    <property type="entry name" value="NONRIBOSOMAL PEPTIDE SYNTHASE PES1 (EUROFUNG)-RELATED"/>
    <property type="match status" value="1"/>
</dbReference>
<accession>A0A4P6MW80</accession>
<sequence length="548" mass="59310">MTAYDDQPWLGLYGDQPATLEPEHDSALAMFRAGVASDPDGDAIRYFDGVISRRQLDEMSDALACGLLAEGFAPGDRLAVYLQNIPQFVIAMVAAWKAGGMLVSINPMSRQRELRYLLADSGASVLLAQEGLYDEIAREVVPESPVRLVLTTSELEHQTEADERLFAGTTRGRHEGTTDLAALIERHRGETPPAVQPTAQDVAFLTYTSGTTGQPKGAMNTHGNVVFTAMVYRDCAMFAPGGSVLAIAPLFHITGLIGHIAISMLAPMPLVLAYRFDPAVMLDTLVRHRPTCTIGAITAFNALLDHPDFTKDHFSSLQTVYSGGAAISPTAERRFLEATDRQVHNAYGLTETTSPMTLTPFGAASPVDPTSGALSVGVPVPSTIVRIQDDDGRDLPLGEVGEIVAEGPQVVAGYWDKPDETAASMPGGALHSGDVGFMNQDGWIFIVDRKKDMINASGYKVWPREVEDVLAEHPAIREAAVVGVPDDKRGETVKAFVSLRTGQHADPEEIIAFCKERMAAYKYPRQVEVIEDLPKTVTGKILRRQLRG</sequence>
<evidence type="ECO:0000256" key="2">
    <source>
        <dbReference type="ARBA" id="ARBA00022598"/>
    </source>
</evidence>
<dbReference type="AlphaFoldDB" id="A0A4P6MW80"/>
<dbReference type="PANTHER" id="PTHR43767">
    <property type="entry name" value="LONG-CHAIN-FATTY-ACID--COA LIGASE"/>
    <property type="match status" value="1"/>
</dbReference>
<organism evidence="5 6">
    <name type="scientific">Janibacter limosus</name>
    <dbReference type="NCBI Taxonomy" id="53458"/>
    <lineage>
        <taxon>Bacteria</taxon>
        <taxon>Bacillati</taxon>
        <taxon>Actinomycetota</taxon>
        <taxon>Actinomycetes</taxon>
        <taxon>Micrococcales</taxon>
        <taxon>Intrasporangiaceae</taxon>
        <taxon>Janibacter</taxon>
    </lineage>
</organism>
<dbReference type="Gene3D" id="3.40.50.12780">
    <property type="entry name" value="N-terminal domain of ligase-like"/>
    <property type="match status" value="1"/>
</dbReference>
<dbReference type="InterPro" id="IPR045851">
    <property type="entry name" value="AMP-bd_C_sf"/>
</dbReference>
<evidence type="ECO:0000313" key="5">
    <source>
        <dbReference type="EMBL" id="QBF46097.1"/>
    </source>
</evidence>
<evidence type="ECO:0000313" key="6">
    <source>
        <dbReference type="Proteomes" id="UP000290408"/>
    </source>
</evidence>
<dbReference type="InterPro" id="IPR000873">
    <property type="entry name" value="AMP-dep_synth/lig_dom"/>
</dbReference>
<name>A0A4P6MW80_9MICO</name>
<gene>
    <name evidence="5" type="ORF">EXU32_07400</name>
</gene>
<dbReference type="InterPro" id="IPR042099">
    <property type="entry name" value="ANL_N_sf"/>
</dbReference>
<dbReference type="InterPro" id="IPR020845">
    <property type="entry name" value="AMP-binding_CS"/>
</dbReference>
<feature type="domain" description="AMP-binding enzyme C-terminal" evidence="4">
    <location>
        <begin position="465"/>
        <end position="540"/>
    </location>
</feature>
<dbReference type="Proteomes" id="UP000290408">
    <property type="component" value="Chromosome"/>
</dbReference>
<dbReference type="GO" id="GO:0016878">
    <property type="term" value="F:acid-thiol ligase activity"/>
    <property type="evidence" value="ECO:0007669"/>
    <property type="project" value="UniProtKB-ARBA"/>
</dbReference>